<sequence>NKTPEQLQQFVSWKTLQTTLVDDPEDTSDDIDLFPASKDTDKTPQAPNVIAETSDKPVIPEDVGRKPVPVKVETSAPTKQTHSSEKSLRKLEIELMDSAAFLVTEDENQLHPDVVLALQHIRHVTNTQPALIQRVTVLEKSLADLVSGHEIGKGTDFQHAAEVTFMEASFDYLISFFPIRDMVKNIDEELKEIRKFQQTSSKDRGEMQKQLDKLGPVLEKIMSSSCALLGMSLGLETEATCPVCSLDVSRDASNLCQRFQKLQDTVNNLVDSTEGKVQYWDGAGKAAAVLNTIDYYFHLHSTRATSMAHKQKQKLMEIWQYL</sequence>
<dbReference type="STRING" id="137246.A0A401RIL5"/>
<comment type="caution">
    <text evidence="2">The sequence shown here is derived from an EMBL/GenBank/DDBJ whole genome shotgun (WGS) entry which is preliminary data.</text>
</comment>
<reference evidence="2 3" key="1">
    <citation type="journal article" date="2018" name="Nat. Ecol. Evol.">
        <title>Shark genomes provide insights into elasmobranch evolution and the origin of vertebrates.</title>
        <authorList>
            <person name="Hara Y"/>
            <person name="Yamaguchi K"/>
            <person name="Onimaru K"/>
            <person name="Kadota M"/>
            <person name="Koyanagi M"/>
            <person name="Keeley SD"/>
            <person name="Tatsumi K"/>
            <person name="Tanaka K"/>
            <person name="Motone F"/>
            <person name="Kageyama Y"/>
            <person name="Nozu R"/>
            <person name="Adachi N"/>
            <person name="Nishimura O"/>
            <person name="Nakagawa R"/>
            <person name="Tanegashima C"/>
            <person name="Kiyatake I"/>
            <person name="Matsumoto R"/>
            <person name="Murakumo K"/>
            <person name="Nishida K"/>
            <person name="Terakita A"/>
            <person name="Kuratani S"/>
            <person name="Sato K"/>
            <person name="Hyodo S Kuraku.S."/>
        </authorList>
    </citation>
    <scope>NUCLEOTIDE SEQUENCE [LARGE SCALE GENOMIC DNA]</scope>
</reference>
<name>A0A401RIL5_CHIPU</name>
<organism evidence="2 3">
    <name type="scientific">Chiloscyllium punctatum</name>
    <name type="common">Brownbanded bambooshark</name>
    <name type="synonym">Hemiscyllium punctatum</name>
    <dbReference type="NCBI Taxonomy" id="137246"/>
    <lineage>
        <taxon>Eukaryota</taxon>
        <taxon>Metazoa</taxon>
        <taxon>Chordata</taxon>
        <taxon>Craniata</taxon>
        <taxon>Vertebrata</taxon>
        <taxon>Chondrichthyes</taxon>
        <taxon>Elasmobranchii</taxon>
        <taxon>Galeomorphii</taxon>
        <taxon>Galeoidea</taxon>
        <taxon>Orectolobiformes</taxon>
        <taxon>Hemiscylliidae</taxon>
        <taxon>Chiloscyllium</taxon>
    </lineage>
</organism>
<dbReference type="OrthoDB" id="5981048at2759"/>
<dbReference type="Proteomes" id="UP000287033">
    <property type="component" value="Unassembled WGS sequence"/>
</dbReference>
<evidence type="ECO:0000313" key="3">
    <source>
        <dbReference type="Proteomes" id="UP000287033"/>
    </source>
</evidence>
<keyword evidence="3" id="KW-1185">Reference proteome</keyword>
<accession>A0A401RIL5</accession>
<evidence type="ECO:0000256" key="1">
    <source>
        <dbReference type="SAM" id="MobiDB-lite"/>
    </source>
</evidence>
<feature type="compositionally biased region" description="Acidic residues" evidence="1">
    <location>
        <begin position="22"/>
        <end position="32"/>
    </location>
</feature>
<gene>
    <name evidence="2" type="ORF">chiPu_0022051</name>
</gene>
<dbReference type="EMBL" id="BEZZ01005693">
    <property type="protein sequence ID" value="GCC17991.1"/>
    <property type="molecule type" value="Genomic_DNA"/>
</dbReference>
<dbReference type="AlphaFoldDB" id="A0A401RIL5"/>
<protein>
    <submittedName>
        <fullName evidence="2">Uncharacterized protein</fullName>
    </submittedName>
</protein>
<evidence type="ECO:0000313" key="2">
    <source>
        <dbReference type="EMBL" id="GCC17991.1"/>
    </source>
</evidence>
<proteinExistence type="predicted"/>
<feature type="region of interest" description="Disordered" evidence="1">
    <location>
        <begin position="21"/>
        <end position="48"/>
    </location>
</feature>
<feature type="non-terminal residue" evidence="2">
    <location>
        <position position="1"/>
    </location>
</feature>